<evidence type="ECO:0000259" key="5">
    <source>
        <dbReference type="Pfam" id="PF19278"/>
    </source>
</evidence>
<accession>A0A368N6F0</accession>
<dbReference type="Pfam" id="PF02538">
    <property type="entry name" value="Hydantoinase_B"/>
    <property type="match status" value="1"/>
</dbReference>
<dbReference type="InterPro" id="IPR008040">
    <property type="entry name" value="Hydant_A_N"/>
</dbReference>
<dbReference type="GO" id="GO:0006749">
    <property type="term" value="P:glutathione metabolic process"/>
    <property type="evidence" value="ECO:0007669"/>
    <property type="project" value="TreeGrafter"/>
</dbReference>
<evidence type="ECO:0000259" key="4">
    <source>
        <dbReference type="Pfam" id="PF05378"/>
    </source>
</evidence>
<dbReference type="InterPro" id="IPR003692">
    <property type="entry name" value="Hydantoinase_B"/>
</dbReference>
<dbReference type="InterPro" id="IPR002821">
    <property type="entry name" value="Hydantoinase_A"/>
</dbReference>
<dbReference type="InterPro" id="IPR045079">
    <property type="entry name" value="Oxoprolinase-like"/>
</dbReference>
<dbReference type="GO" id="GO:0017168">
    <property type="term" value="F:5-oxoprolinase (ATP-hydrolyzing) activity"/>
    <property type="evidence" value="ECO:0007669"/>
    <property type="project" value="TreeGrafter"/>
</dbReference>
<dbReference type="GO" id="GO:0005829">
    <property type="term" value="C:cytosol"/>
    <property type="evidence" value="ECO:0007669"/>
    <property type="project" value="TreeGrafter"/>
</dbReference>
<evidence type="ECO:0000259" key="3">
    <source>
        <dbReference type="Pfam" id="PF02538"/>
    </source>
</evidence>
<dbReference type="AlphaFoldDB" id="A0A368N6F0"/>
<dbReference type="Pfam" id="PF19278">
    <property type="entry name" value="Hydant_A_C"/>
    <property type="match status" value="1"/>
</dbReference>
<comment type="similarity">
    <text evidence="1">Belongs to the oxoprolinase family.</text>
</comment>
<feature type="domain" description="Hydantoinase/oxoprolinase N-terminal" evidence="4">
    <location>
        <begin position="8"/>
        <end position="186"/>
    </location>
</feature>
<feature type="domain" description="Hydantoinase A/oxoprolinase" evidence="2">
    <location>
        <begin position="206"/>
        <end position="493"/>
    </location>
</feature>
<feature type="domain" description="Hydantoinase B/oxoprolinase" evidence="3">
    <location>
        <begin position="698"/>
        <end position="1204"/>
    </location>
</feature>
<feature type="domain" description="Acetophenone carboxylase-like C-terminal" evidence="5">
    <location>
        <begin position="509"/>
        <end position="671"/>
    </location>
</feature>
<dbReference type="OrthoDB" id="9768323at2"/>
<dbReference type="Pfam" id="PF01968">
    <property type="entry name" value="Hydantoinase_A"/>
    <property type="match status" value="1"/>
</dbReference>
<dbReference type="Proteomes" id="UP000252558">
    <property type="component" value="Unassembled WGS sequence"/>
</dbReference>
<name>A0A368N6F0_9GAMM</name>
<dbReference type="EMBL" id="QPID01000012">
    <property type="protein sequence ID" value="RCU45141.1"/>
    <property type="molecule type" value="Genomic_DNA"/>
</dbReference>
<reference evidence="6 7" key="1">
    <citation type="submission" date="2018-07" db="EMBL/GenBank/DDBJ databases">
        <title>Corallincola holothuriorum sp. nov., a new facultative anaerobe isolated from sea cucumber Apostichopus japonicus.</title>
        <authorList>
            <person name="Xia H."/>
        </authorList>
    </citation>
    <scope>NUCLEOTIDE SEQUENCE [LARGE SCALE GENOMIC DNA]</scope>
    <source>
        <strain evidence="6 7">C4</strain>
    </source>
</reference>
<evidence type="ECO:0000256" key="1">
    <source>
        <dbReference type="ARBA" id="ARBA00010403"/>
    </source>
</evidence>
<dbReference type="Pfam" id="PF05378">
    <property type="entry name" value="Hydant_A_N"/>
    <property type="match status" value="1"/>
</dbReference>
<comment type="caution">
    <text evidence="6">The sequence shown here is derived from an EMBL/GenBank/DDBJ whole genome shotgun (WGS) entry which is preliminary data.</text>
</comment>
<dbReference type="PANTHER" id="PTHR11365:SF23">
    <property type="entry name" value="HYPOTHETICAL 5-OXOPROLINASE (EUROFUNG)-RELATED"/>
    <property type="match status" value="1"/>
</dbReference>
<protein>
    <submittedName>
        <fullName evidence="6">5-oxoprolinase</fullName>
    </submittedName>
</protein>
<evidence type="ECO:0000313" key="6">
    <source>
        <dbReference type="EMBL" id="RCU45141.1"/>
    </source>
</evidence>
<evidence type="ECO:0000259" key="2">
    <source>
        <dbReference type="Pfam" id="PF01968"/>
    </source>
</evidence>
<gene>
    <name evidence="6" type="ORF">DU002_17080</name>
</gene>
<organism evidence="6 7">
    <name type="scientific">Corallincola holothuriorum</name>
    <dbReference type="NCBI Taxonomy" id="2282215"/>
    <lineage>
        <taxon>Bacteria</taxon>
        <taxon>Pseudomonadati</taxon>
        <taxon>Pseudomonadota</taxon>
        <taxon>Gammaproteobacteria</taxon>
        <taxon>Alteromonadales</taxon>
        <taxon>Psychromonadaceae</taxon>
        <taxon>Corallincola</taxon>
    </lineage>
</organism>
<sequence>MHANGWQFWIDRGGTFTDIVALDPHGNNHQHKLLSENPTQYEDAALQGILDLLGLTALHQLQGVAIDAVKMGTTVATNALLERKGEATALLITQGFADALKIGYQHRADLFSLQIKRPAALYQQVVEVEERVAANGELISPLNTKRVLAQLTALHQQGIRAVAIALMHAYRYPDHEQQIAAIAQQVGFTQISVSHQVSPLIKLIGRGDTTVVDAYLSPILRRYVDRIEKTLGHCPLQFMQSSGGLTDAHSFQGKDAILSGPAGGVVGMVETARKAGFSQIIGFDMGGTSTDVSLFNGEYQRSFETEVAGVRMRAPMMKIHTVAAGGGSILAFDGARLTVGPASAGAYPGPACYRNGGPLTVTDINVLLGKIQPDFFPALFGKDGQQALDINQVKNDFQRLANQVSAAKGSASRPEQIASGMLRLAVNHMANAIKKISTQQGHDVGQFTLACFGGAGAQHACLVADQLGIRSVFVHRLSGVLSAYGMGLASVSHIQQQTIERPLDDFNQEALQALFHHQVEEAITALTRQHIAAADISCRNSVNLRYQGSDTQIEIELADTDSMTAAFRHKHQQQFGFTQDSPLIISGVQVEASAANRQHASQPSADDSPCALTRTQPCAITTRSVFMDGIWQQAPFYERTGLSSGATLAGPAIILEPATTVVIEPGWQARVSNDDGLILERVVQLAKNEDIDTSASPDPIMLELFNSLFMHIAEQMGTTLQQTASSVNIKERLDFSCAVFDSHGDLVANAPHMPVHLGSMSESVRSVIAQNHGRLKPGDSIMLNSPYHGGTHLPDITVVTPLFNQRGDKIQFFVASRGHHADIGGTTPGSMPAESSHIEQEGILFENFKLVSQGVLASDALLTALSQGKYPARTPLQNLADLKAQLAANQRGIMELTRTLNHFGEPAVAAYMRHVQNYAEQCVRKAIGKLRNGTYQVEMDNGAVISVAITVDQKLGQAVLDFSGSSEQQPGNFNAPTAITKAVVLYVFRSLVDAPIPLNVGCLKPLKIILPERSVLSPRWPAAVVAGNVETSQCITDAILGALGVQAESQGTMNNLTFGNSEFQYYETLCGGSGAGLSFSGTDAIHSHMTNSRLTDPEILESRYPVRLEAFSIRQNSGGNGIYRGGNGATRKLCFLQPMTLSLLGNHRRVAPKGLNGGEEGAIGRNELITNSGNHRSLPGCCQLQVNQGDTLIIHTPGGGGSGKACSASQTKSRK</sequence>
<keyword evidence="7" id="KW-1185">Reference proteome</keyword>
<evidence type="ECO:0000313" key="7">
    <source>
        <dbReference type="Proteomes" id="UP000252558"/>
    </source>
</evidence>
<dbReference type="PANTHER" id="PTHR11365">
    <property type="entry name" value="5-OXOPROLINASE RELATED"/>
    <property type="match status" value="1"/>
</dbReference>
<dbReference type="RefSeq" id="WP_114339660.1">
    <property type="nucleotide sequence ID" value="NZ_QPID01000012.1"/>
</dbReference>
<dbReference type="InterPro" id="IPR049517">
    <property type="entry name" value="ACX-like_C"/>
</dbReference>
<proteinExistence type="inferred from homology"/>